<evidence type="ECO:0000313" key="1">
    <source>
        <dbReference type="EMBL" id="BAH48616.1"/>
    </source>
</evidence>
<sequence length="179" mass="19535">MADASLRITRLRTLIEHPRTGDTERAAAQRMLDRILSKSRSRYDTSDRTYGARHDRVGRHAGLSRIADEIRDDIALARVVFSTPTLPGQLAAPDPIGDAPPGITYTVETPHDAGIVITINDVPADWGWISAGGVEAVSPALRALAGELAKLMDGYNHYGAHIGRRFFGRIRVGGETLIW</sequence>
<organism evidence="1 2">
    <name type="scientific">Rhodococcus opacus (strain B4)</name>
    <dbReference type="NCBI Taxonomy" id="632772"/>
    <lineage>
        <taxon>Bacteria</taxon>
        <taxon>Bacillati</taxon>
        <taxon>Actinomycetota</taxon>
        <taxon>Actinomycetes</taxon>
        <taxon>Mycobacteriales</taxon>
        <taxon>Nocardiaceae</taxon>
        <taxon>Rhodococcus</taxon>
    </lineage>
</organism>
<accession>C1ARD9</accession>
<evidence type="ECO:0000313" key="2">
    <source>
        <dbReference type="Proteomes" id="UP000002212"/>
    </source>
</evidence>
<protein>
    <submittedName>
        <fullName evidence="1">Uncharacterized protein</fullName>
    </submittedName>
</protein>
<dbReference type="PATRIC" id="fig|632772.20.peg.414"/>
<dbReference type="AlphaFoldDB" id="C1ARD9"/>
<reference evidence="1 2" key="1">
    <citation type="submission" date="2009-03" db="EMBL/GenBank/DDBJ databases">
        <title>Comparison of the complete genome sequences of Rhodococcus erythropolis PR4 and Rhodococcus opacus B4.</title>
        <authorList>
            <person name="Takarada H."/>
            <person name="Sekine M."/>
            <person name="Hosoyama A."/>
            <person name="Yamada R."/>
            <person name="Fujisawa T."/>
            <person name="Omata S."/>
            <person name="Shimizu A."/>
            <person name="Tsukatani N."/>
            <person name="Tanikawa S."/>
            <person name="Fujita N."/>
            <person name="Harayama S."/>
        </authorList>
    </citation>
    <scope>NUCLEOTIDE SEQUENCE [LARGE SCALE GENOMIC DNA]</scope>
    <source>
        <strain evidence="1 2">B4</strain>
    </source>
</reference>
<name>C1ARD9_RHOOB</name>
<dbReference type="KEGG" id="rop:ROP_03690"/>
<dbReference type="STRING" id="632772.ROP_03690"/>
<proteinExistence type="predicted"/>
<dbReference type="RefSeq" id="WP_012687623.1">
    <property type="nucleotide sequence ID" value="NC_012522.1"/>
</dbReference>
<dbReference type="HOGENOM" id="CLU_1502344_0_0_11"/>
<dbReference type="EMBL" id="AP011115">
    <property type="protein sequence ID" value="BAH48616.1"/>
    <property type="molecule type" value="Genomic_DNA"/>
</dbReference>
<gene>
    <name evidence="1" type="ordered locus">ROP_03690</name>
</gene>
<dbReference type="Proteomes" id="UP000002212">
    <property type="component" value="Chromosome"/>
</dbReference>
<dbReference type="OrthoDB" id="4560484at2"/>